<proteinExistence type="predicted"/>
<dbReference type="EMBL" id="JAACJM010000040">
    <property type="protein sequence ID" value="KAF5361529.1"/>
    <property type="molecule type" value="Genomic_DNA"/>
</dbReference>
<feature type="region of interest" description="Disordered" evidence="1">
    <location>
        <begin position="250"/>
        <end position="309"/>
    </location>
</feature>
<evidence type="ECO:0000256" key="1">
    <source>
        <dbReference type="SAM" id="MobiDB-lite"/>
    </source>
</evidence>
<protein>
    <submittedName>
        <fullName evidence="2">Uncharacterized protein</fullName>
    </submittedName>
</protein>
<feature type="region of interest" description="Disordered" evidence="1">
    <location>
        <begin position="111"/>
        <end position="131"/>
    </location>
</feature>
<gene>
    <name evidence="2" type="ORF">D9758_006176</name>
</gene>
<evidence type="ECO:0000313" key="3">
    <source>
        <dbReference type="Proteomes" id="UP000559256"/>
    </source>
</evidence>
<keyword evidence="3" id="KW-1185">Reference proteome</keyword>
<feature type="region of interest" description="Disordered" evidence="1">
    <location>
        <begin position="207"/>
        <end position="238"/>
    </location>
</feature>
<dbReference type="Proteomes" id="UP000559256">
    <property type="component" value="Unassembled WGS sequence"/>
</dbReference>
<feature type="region of interest" description="Disordered" evidence="1">
    <location>
        <begin position="54"/>
        <end position="82"/>
    </location>
</feature>
<comment type="caution">
    <text evidence="2">The sequence shown here is derived from an EMBL/GenBank/DDBJ whole genome shotgun (WGS) entry which is preliminary data.</text>
</comment>
<accession>A0A8H5GAW3</accession>
<feature type="compositionally biased region" description="Polar residues" evidence="1">
    <location>
        <begin position="216"/>
        <end position="238"/>
    </location>
</feature>
<dbReference type="AlphaFoldDB" id="A0A8H5GAW3"/>
<name>A0A8H5GAW3_9AGAR</name>
<reference evidence="2 3" key="1">
    <citation type="journal article" date="2020" name="ISME J.">
        <title>Uncovering the hidden diversity of litter-decomposition mechanisms in mushroom-forming fungi.</title>
        <authorList>
            <person name="Floudas D."/>
            <person name="Bentzer J."/>
            <person name="Ahren D."/>
            <person name="Johansson T."/>
            <person name="Persson P."/>
            <person name="Tunlid A."/>
        </authorList>
    </citation>
    <scope>NUCLEOTIDE SEQUENCE [LARGE SCALE GENOMIC DNA]</scope>
    <source>
        <strain evidence="2 3">CBS 291.85</strain>
    </source>
</reference>
<evidence type="ECO:0000313" key="2">
    <source>
        <dbReference type="EMBL" id="KAF5361529.1"/>
    </source>
</evidence>
<organism evidence="2 3">
    <name type="scientific">Tetrapyrgos nigripes</name>
    <dbReference type="NCBI Taxonomy" id="182062"/>
    <lineage>
        <taxon>Eukaryota</taxon>
        <taxon>Fungi</taxon>
        <taxon>Dikarya</taxon>
        <taxon>Basidiomycota</taxon>
        <taxon>Agaricomycotina</taxon>
        <taxon>Agaricomycetes</taxon>
        <taxon>Agaricomycetidae</taxon>
        <taxon>Agaricales</taxon>
        <taxon>Marasmiineae</taxon>
        <taxon>Marasmiaceae</taxon>
        <taxon>Tetrapyrgos</taxon>
    </lineage>
</organism>
<sequence>MFRSPWSSSKLDAPVSTSEIKKHNQFVVVGTVGNYRTIPKEIFDALVALDRPTAPVPVPRKQARHKDKDKGKGRNRHRQRRTATMTNVTHIQPIILLAPNVFGKVSPRMQLRSKHDPHPQLKPKHPPSSLRWSHVYAGEDVDVEKDVAMDVDVDMERVEIGTCDQHQVKMRAKRNELLKESKEQTLQLQTKEANRLRRLQIEKVQKDMQKRVREQANCQATRSSKGSHGQRQTVPANLNLNHLLERGKASIPRSRASTTPPPPSPSPQTALGRPICTQTHKKRKAENVPTPLPPPQPQSSKFDGQPQLKKSKILVEAGEVEELKEWVILDWMRNNPAMDDVGIK</sequence>